<dbReference type="Proteomes" id="UP000626180">
    <property type="component" value="Unassembled WGS sequence"/>
</dbReference>
<evidence type="ECO:0000313" key="5">
    <source>
        <dbReference type="Proteomes" id="UP000626180"/>
    </source>
</evidence>
<evidence type="ECO:0000256" key="1">
    <source>
        <dbReference type="SAM" id="Phobius"/>
    </source>
</evidence>
<protein>
    <submittedName>
        <fullName evidence="3">Uncharacterized protein</fullName>
    </submittedName>
</protein>
<reference evidence="3 4" key="1">
    <citation type="submission" date="2018-06" db="EMBL/GenBank/DDBJ databases">
        <authorList>
            <consortium name="Pathogen Informatics"/>
            <person name="Doyle S."/>
        </authorList>
    </citation>
    <scope>NUCLEOTIDE SEQUENCE [LARGE SCALE GENOMIC DNA]</scope>
    <source>
        <strain evidence="3 4">NCTC11842</strain>
    </source>
</reference>
<dbReference type="EMBL" id="UAUF01000012">
    <property type="protein sequence ID" value="SPZ08557.1"/>
    <property type="molecule type" value="Genomic_DNA"/>
</dbReference>
<evidence type="ECO:0000313" key="3">
    <source>
        <dbReference type="EMBL" id="SPZ08557.1"/>
    </source>
</evidence>
<dbReference type="Proteomes" id="UP000250443">
    <property type="component" value="Unassembled WGS sequence"/>
</dbReference>
<reference evidence="2 5" key="2">
    <citation type="submission" date="2020-10" db="EMBL/GenBank/DDBJ databases">
        <title>Genome sequences of Pseudomonas isolates.</title>
        <authorList>
            <person name="Wessels L."/>
            <person name="Reich F."/>
            <person name="Hammerl J."/>
        </authorList>
    </citation>
    <scope>NUCLEOTIDE SEQUENCE [LARGE SCALE GENOMIC DNA]</scope>
    <source>
        <strain evidence="2 5">20-MO00624-0</strain>
    </source>
</reference>
<feature type="transmembrane region" description="Helical" evidence="1">
    <location>
        <begin position="26"/>
        <end position="42"/>
    </location>
</feature>
<accession>A0A2X2CK56</accession>
<organism evidence="3 4">
    <name type="scientific">Pseudomonas luteola</name>
    <dbReference type="NCBI Taxonomy" id="47886"/>
    <lineage>
        <taxon>Bacteria</taxon>
        <taxon>Pseudomonadati</taxon>
        <taxon>Pseudomonadota</taxon>
        <taxon>Gammaproteobacteria</taxon>
        <taxon>Pseudomonadales</taxon>
        <taxon>Pseudomonadaceae</taxon>
        <taxon>Pseudomonas</taxon>
    </lineage>
</organism>
<proteinExistence type="predicted"/>
<dbReference type="RefSeq" id="WP_010795040.1">
    <property type="nucleotide sequence ID" value="NZ_FQYS01000001.1"/>
</dbReference>
<evidence type="ECO:0000313" key="4">
    <source>
        <dbReference type="Proteomes" id="UP000250443"/>
    </source>
</evidence>
<evidence type="ECO:0000313" key="2">
    <source>
        <dbReference type="EMBL" id="MBF8639991.1"/>
    </source>
</evidence>
<keyword evidence="1" id="KW-0472">Membrane</keyword>
<keyword evidence="1" id="KW-1133">Transmembrane helix</keyword>
<dbReference type="EMBL" id="JADMCD010000002">
    <property type="protein sequence ID" value="MBF8639991.1"/>
    <property type="molecule type" value="Genomic_DNA"/>
</dbReference>
<sequence length="67" mass="7519">MFYCLGLILFAAGSFCLFFAPEDLQIVIESVLLMAIGFTYILEGKRSQRKLKALASCRYSSLHIPGR</sequence>
<keyword evidence="1" id="KW-0812">Transmembrane</keyword>
<keyword evidence="5" id="KW-1185">Reference proteome</keyword>
<dbReference type="AlphaFoldDB" id="A0A2X2CK56"/>
<name>A0A2X2CK56_PSELU</name>
<gene>
    <name evidence="2" type="ORF">IRZ65_04760</name>
    <name evidence="3" type="ORF">NCTC11842_02848</name>
</gene>